<dbReference type="Proteomes" id="UP000198541">
    <property type="component" value="Unassembled WGS sequence"/>
</dbReference>
<name>A0A1H0BIN7_9ACTO</name>
<evidence type="ECO:0000256" key="1">
    <source>
        <dbReference type="SAM" id="Phobius"/>
    </source>
</evidence>
<reference evidence="3" key="1">
    <citation type="submission" date="2016-10" db="EMBL/GenBank/DDBJ databases">
        <authorList>
            <person name="Varghese N."/>
            <person name="Submissions S."/>
        </authorList>
    </citation>
    <scope>NUCLEOTIDE SEQUENCE [LARGE SCALE GENOMIC DNA]</scope>
    <source>
        <strain evidence="3">DSM 27982</strain>
    </source>
</reference>
<keyword evidence="1" id="KW-0812">Transmembrane</keyword>
<proteinExistence type="predicted"/>
<dbReference type="AlphaFoldDB" id="A0A1H0BIN7"/>
<dbReference type="EMBL" id="FNIM01000004">
    <property type="protein sequence ID" value="SDN45323.1"/>
    <property type="molecule type" value="Genomic_DNA"/>
</dbReference>
<organism evidence="2 3">
    <name type="scientific">Actinomyces ruminicola</name>
    <dbReference type="NCBI Taxonomy" id="332524"/>
    <lineage>
        <taxon>Bacteria</taxon>
        <taxon>Bacillati</taxon>
        <taxon>Actinomycetota</taxon>
        <taxon>Actinomycetes</taxon>
        <taxon>Actinomycetales</taxon>
        <taxon>Actinomycetaceae</taxon>
        <taxon>Actinomyces</taxon>
    </lineage>
</organism>
<keyword evidence="1" id="KW-1133">Transmembrane helix</keyword>
<gene>
    <name evidence="2" type="ORF">SAMN05216355_10459</name>
</gene>
<sequence length="147" mass="16453">MALFRRRVLRVLAGCLVVALLAAAGIGGWLWWTRPLTREVPLPDGIEPGRVWQVGTSVEPARTEAGTLREGPLRSERHHWIGSLEWTRSDGVVEIFELRLGDTVHIDGLGTVTLLRVRPEPLLPDCRAGFWTYTVNVTLDPGVERIR</sequence>
<protein>
    <submittedName>
        <fullName evidence="2">Uncharacterized protein</fullName>
    </submittedName>
</protein>
<evidence type="ECO:0000313" key="3">
    <source>
        <dbReference type="Proteomes" id="UP000198541"/>
    </source>
</evidence>
<evidence type="ECO:0000313" key="2">
    <source>
        <dbReference type="EMBL" id="SDN45323.1"/>
    </source>
</evidence>
<feature type="transmembrane region" description="Helical" evidence="1">
    <location>
        <begin position="12"/>
        <end position="32"/>
    </location>
</feature>
<keyword evidence="3" id="KW-1185">Reference proteome</keyword>
<accession>A0A1H0BIN7</accession>
<keyword evidence="1" id="KW-0472">Membrane</keyword>